<accession>X1AZ62</accession>
<sequence>AGLFFQSFRLYVVYEGEDKDDVISQLRKRVKDWDKA</sequence>
<dbReference type="AlphaFoldDB" id="X1AZ62"/>
<feature type="non-terminal residue" evidence="1">
    <location>
        <position position="1"/>
    </location>
</feature>
<reference evidence="1" key="1">
    <citation type="journal article" date="2014" name="Front. Microbiol.">
        <title>High frequency of phylogenetically diverse reductive dehalogenase-homologous genes in deep subseafloor sedimentary metagenomes.</title>
        <authorList>
            <person name="Kawai M."/>
            <person name="Futagami T."/>
            <person name="Toyoda A."/>
            <person name="Takaki Y."/>
            <person name="Nishi S."/>
            <person name="Hori S."/>
            <person name="Arai W."/>
            <person name="Tsubouchi T."/>
            <person name="Morono Y."/>
            <person name="Uchiyama I."/>
            <person name="Ito T."/>
            <person name="Fujiyama A."/>
            <person name="Inagaki F."/>
            <person name="Takami H."/>
        </authorList>
    </citation>
    <scope>NUCLEOTIDE SEQUENCE</scope>
    <source>
        <strain evidence="1">Expedition CK06-06</strain>
    </source>
</reference>
<organism evidence="1">
    <name type="scientific">marine sediment metagenome</name>
    <dbReference type="NCBI Taxonomy" id="412755"/>
    <lineage>
        <taxon>unclassified sequences</taxon>
        <taxon>metagenomes</taxon>
        <taxon>ecological metagenomes</taxon>
    </lineage>
</organism>
<comment type="caution">
    <text evidence="1">The sequence shown here is derived from an EMBL/GenBank/DDBJ whole genome shotgun (WGS) entry which is preliminary data.</text>
</comment>
<dbReference type="EMBL" id="BART01011679">
    <property type="protein sequence ID" value="GAG88035.1"/>
    <property type="molecule type" value="Genomic_DNA"/>
</dbReference>
<name>X1AZ62_9ZZZZ</name>
<proteinExistence type="predicted"/>
<evidence type="ECO:0000313" key="1">
    <source>
        <dbReference type="EMBL" id="GAG88035.1"/>
    </source>
</evidence>
<protein>
    <submittedName>
        <fullName evidence="1">Uncharacterized protein</fullName>
    </submittedName>
</protein>
<gene>
    <name evidence="1" type="ORF">S01H4_24759</name>
</gene>